<evidence type="ECO:0000313" key="8">
    <source>
        <dbReference type="Proteomes" id="UP000823900"/>
    </source>
</evidence>
<evidence type="ECO:0000256" key="5">
    <source>
        <dbReference type="SAM" id="Phobius"/>
    </source>
</evidence>
<keyword evidence="5" id="KW-0812">Transmembrane</keyword>
<reference evidence="7" key="2">
    <citation type="submission" date="2021-04" db="EMBL/GenBank/DDBJ databases">
        <authorList>
            <person name="Gilroy R."/>
        </authorList>
    </citation>
    <scope>NUCLEOTIDE SEQUENCE</scope>
    <source>
        <strain evidence="7">CHK178-16964</strain>
    </source>
</reference>
<dbReference type="PANTHER" id="PTHR22939">
    <property type="entry name" value="SERINE PROTEASE FAMILY S1C HTRA-RELATED"/>
    <property type="match status" value="1"/>
</dbReference>
<dbReference type="Pfam" id="PF13180">
    <property type="entry name" value="PDZ_2"/>
    <property type="match status" value="1"/>
</dbReference>
<keyword evidence="2 7" id="KW-0645">Protease</keyword>
<dbReference type="EMBL" id="DWZA01000007">
    <property type="protein sequence ID" value="HJA70149.1"/>
    <property type="molecule type" value="Genomic_DNA"/>
</dbReference>
<dbReference type="SUPFAM" id="SSF50494">
    <property type="entry name" value="Trypsin-like serine proteases"/>
    <property type="match status" value="1"/>
</dbReference>
<dbReference type="InterPro" id="IPR009003">
    <property type="entry name" value="Peptidase_S1_PA"/>
</dbReference>
<dbReference type="Gene3D" id="2.30.42.10">
    <property type="match status" value="1"/>
</dbReference>
<evidence type="ECO:0000256" key="4">
    <source>
        <dbReference type="SAM" id="MobiDB-lite"/>
    </source>
</evidence>
<dbReference type="GO" id="GO:0006508">
    <property type="term" value="P:proteolysis"/>
    <property type="evidence" value="ECO:0007669"/>
    <property type="project" value="UniProtKB-KW"/>
</dbReference>
<dbReference type="InterPro" id="IPR001478">
    <property type="entry name" value="PDZ"/>
</dbReference>
<keyword evidence="3" id="KW-0378">Hydrolase</keyword>
<dbReference type="AlphaFoldDB" id="A0A9D2KMI1"/>
<evidence type="ECO:0000313" key="7">
    <source>
        <dbReference type="EMBL" id="HJA70149.1"/>
    </source>
</evidence>
<proteinExistence type="inferred from homology"/>
<sequence length="434" mass="46716">MTDINGTGSEPPKKKKFISEKIVKQPMSRAQMAKRCAVLLFMAAVFGVIAAITFTISRPLAEKYIGGSSTEESETISIPKDEETQPAEPLEETEEETTPISELVREAMENYHFDMNTVNNIYNNLRLAGQKANNSIVTVHSVTRDTDWFDNPIENAGQYAGAVIAVTDSEILILAPDTAVESADAIFVTFYNDIDVEGTKKQADKIRGLAVISVAKSAVPQEKAETIVPFTLGNSYTVRAGDLILSVGAPAGMPYSFDYGAVNYIARNSQAVDGAAQIMFLGLKGNADAGTFILNTAGEIIGWVTDKYDNDENADAVIAEGISSYKGILEKMSNGIATAYLGIKCQELTQEMISSGMPQGLYVAEAVSGGPAYNAGIQNGDIITSVNGEAVSTIEDFQTRIEEMDAGATVEIVVKRNGRETYTELVYQVVTGER</sequence>
<dbReference type="Pfam" id="PF13365">
    <property type="entry name" value="Trypsin_2"/>
    <property type="match status" value="1"/>
</dbReference>
<gene>
    <name evidence="7" type="ORF">IAA07_01040</name>
</gene>
<dbReference type="InterPro" id="IPR001940">
    <property type="entry name" value="Peptidase_S1C"/>
</dbReference>
<evidence type="ECO:0000256" key="2">
    <source>
        <dbReference type="ARBA" id="ARBA00022670"/>
    </source>
</evidence>
<evidence type="ECO:0000259" key="6">
    <source>
        <dbReference type="PROSITE" id="PS50106"/>
    </source>
</evidence>
<dbReference type="SMART" id="SM00228">
    <property type="entry name" value="PDZ"/>
    <property type="match status" value="1"/>
</dbReference>
<feature type="domain" description="PDZ" evidence="6">
    <location>
        <begin position="329"/>
        <end position="418"/>
    </location>
</feature>
<accession>A0A9D2KMI1</accession>
<protein>
    <submittedName>
        <fullName evidence="7">S1C family serine protease</fullName>
    </submittedName>
</protein>
<dbReference type="Proteomes" id="UP000823900">
    <property type="component" value="Unassembled WGS sequence"/>
</dbReference>
<feature type="compositionally biased region" description="Low complexity" evidence="4">
    <location>
        <begin position="66"/>
        <end position="78"/>
    </location>
</feature>
<dbReference type="PROSITE" id="PS50106">
    <property type="entry name" value="PDZ"/>
    <property type="match status" value="1"/>
</dbReference>
<comment type="similarity">
    <text evidence="1">Belongs to the peptidase S1C family.</text>
</comment>
<evidence type="ECO:0000256" key="3">
    <source>
        <dbReference type="ARBA" id="ARBA00022801"/>
    </source>
</evidence>
<dbReference type="Gene3D" id="2.40.10.120">
    <property type="match status" value="1"/>
</dbReference>
<keyword evidence="5" id="KW-0472">Membrane</keyword>
<reference evidence="7" key="1">
    <citation type="journal article" date="2021" name="PeerJ">
        <title>Extensive microbial diversity within the chicken gut microbiome revealed by metagenomics and culture.</title>
        <authorList>
            <person name="Gilroy R."/>
            <person name="Ravi A."/>
            <person name="Getino M."/>
            <person name="Pursley I."/>
            <person name="Horton D.L."/>
            <person name="Alikhan N.F."/>
            <person name="Baker D."/>
            <person name="Gharbi K."/>
            <person name="Hall N."/>
            <person name="Watson M."/>
            <person name="Adriaenssens E.M."/>
            <person name="Foster-Nyarko E."/>
            <person name="Jarju S."/>
            <person name="Secka A."/>
            <person name="Antonio M."/>
            <person name="Oren A."/>
            <person name="Chaudhuri R.R."/>
            <person name="La Ragione R."/>
            <person name="Hildebrand F."/>
            <person name="Pallen M.J."/>
        </authorList>
    </citation>
    <scope>NUCLEOTIDE SEQUENCE</scope>
    <source>
        <strain evidence="7">CHK178-16964</strain>
    </source>
</reference>
<name>A0A9D2KMI1_9FIRM</name>
<dbReference type="InterPro" id="IPR036034">
    <property type="entry name" value="PDZ_sf"/>
</dbReference>
<keyword evidence="5" id="KW-1133">Transmembrane helix</keyword>
<dbReference type="PRINTS" id="PR00834">
    <property type="entry name" value="PROTEASES2C"/>
</dbReference>
<dbReference type="SUPFAM" id="SSF50156">
    <property type="entry name" value="PDZ domain-like"/>
    <property type="match status" value="1"/>
</dbReference>
<dbReference type="PANTHER" id="PTHR22939:SF129">
    <property type="entry name" value="SERINE PROTEASE HTRA2, MITOCHONDRIAL"/>
    <property type="match status" value="1"/>
</dbReference>
<organism evidence="7 8">
    <name type="scientific">Candidatus Lachnoclostridium stercoravium</name>
    <dbReference type="NCBI Taxonomy" id="2838633"/>
    <lineage>
        <taxon>Bacteria</taxon>
        <taxon>Bacillati</taxon>
        <taxon>Bacillota</taxon>
        <taxon>Clostridia</taxon>
        <taxon>Lachnospirales</taxon>
        <taxon>Lachnospiraceae</taxon>
    </lineage>
</organism>
<comment type="caution">
    <text evidence="7">The sequence shown here is derived from an EMBL/GenBank/DDBJ whole genome shotgun (WGS) entry which is preliminary data.</text>
</comment>
<feature type="transmembrane region" description="Helical" evidence="5">
    <location>
        <begin position="36"/>
        <end position="56"/>
    </location>
</feature>
<feature type="region of interest" description="Disordered" evidence="4">
    <location>
        <begin position="66"/>
        <end position="98"/>
    </location>
</feature>
<evidence type="ECO:0000256" key="1">
    <source>
        <dbReference type="ARBA" id="ARBA00010541"/>
    </source>
</evidence>
<dbReference type="GO" id="GO:0004252">
    <property type="term" value="F:serine-type endopeptidase activity"/>
    <property type="evidence" value="ECO:0007669"/>
    <property type="project" value="InterPro"/>
</dbReference>